<feature type="coiled-coil region" evidence="1">
    <location>
        <begin position="52"/>
        <end position="86"/>
    </location>
</feature>
<dbReference type="STRING" id="1304284.L21TH_1380"/>
<comment type="caution">
    <text evidence="2">The sequence shown here is derived from an EMBL/GenBank/DDBJ whole genome shotgun (WGS) entry which is preliminary data.</text>
</comment>
<reference evidence="2 3" key="1">
    <citation type="journal article" date="2015" name="Geomicrobiol. J.">
        <title>Caldisalinibacter kiritimatiensis gen. nov., sp. nov., a moderately thermohalophilic thiosulfate-reducing bacterium from a hypersaline microbial mat.</title>
        <authorList>
            <person name="Ben Hania W."/>
            <person name="Joseph M."/>
            <person name="Fiebig A."/>
            <person name="Bunk B."/>
            <person name="Klenk H.-P."/>
            <person name="Fardeau M.-L."/>
            <person name="Spring S."/>
        </authorList>
    </citation>
    <scope>NUCLEOTIDE SEQUENCE [LARGE SCALE GENOMIC DNA]</scope>
    <source>
        <strain evidence="2 3">L21-TH-D2</strain>
    </source>
</reference>
<keyword evidence="1" id="KW-0175">Coiled coil</keyword>
<keyword evidence="3" id="KW-1185">Reference proteome</keyword>
<evidence type="ECO:0000313" key="3">
    <source>
        <dbReference type="Proteomes" id="UP000013378"/>
    </source>
</evidence>
<accession>R1AV96</accession>
<organism evidence="2 3">
    <name type="scientific">Caldisalinibacter kiritimatiensis</name>
    <dbReference type="NCBI Taxonomy" id="1304284"/>
    <lineage>
        <taxon>Bacteria</taxon>
        <taxon>Bacillati</taxon>
        <taxon>Bacillota</taxon>
        <taxon>Tissierellia</taxon>
        <taxon>Tissierellales</taxon>
        <taxon>Thermohalobacteraceae</taxon>
        <taxon>Caldisalinibacter</taxon>
    </lineage>
</organism>
<name>R1AV96_9FIRM</name>
<evidence type="ECO:0000256" key="1">
    <source>
        <dbReference type="SAM" id="Coils"/>
    </source>
</evidence>
<protein>
    <submittedName>
        <fullName evidence="2">Uncharacterized protein</fullName>
    </submittedName>
</protein>
<sequence>MRGDNMEKQIKEIQSKTKKMTDEELRQEIVKLNQKQIEDIGQITFYEIFYKSLELENVFEENKKVIEELEKDGLEILNLYEKIQEKIKNIDIIVNLNDIEDELKIDCFKSLRKEAIDLIEGLSCYLTELSYSNELAHILVMKDKYRSDNKYKYLNINLEEFYRNIYNFLVEDINTLYPKASRIINVVPFRISKNKFYDLVKQTLTRELKQFSKKKANLIIDRYKSIFNGALDLKYGQKFSELFTQAQKAKNFDFKNSSIEEIENIYELTTNYIFKIHNLINLITECGLIINRLIIISKMLEHYNTFKIEEVKKFIQIWKGYIINKDVKNKNNIQDICEENIDTIKKRMNESNINFQAITNEYHRRNKRVDKELNNLLIKTQNVLALYNDTYLEKEEMLIVNDIEKVDLDYLEQAIDNFIQFINRNIKDMGNMQRKVRMKKLLAALNKPFIGPEEFFQYIKNSMELNTKREDIIYSIEQVSSIIQEYKKNKLT</sequence>
<dbReference type="eggNOG" id="ENOG502ZAYG">
    <property type="taxonomic scope" value="Bacteria"/>
</dbReference>
<dbReference type="AlphaFoldDB" id="R1AV96"/>
<dbReference type="EMBL" id="ARZA01000144">
    <property type="protein sequence ID" value="EOD00562.1"/>
    <property type="molecule type" value="Genomic_DNA"/>
</dbReference>
<gene>
    <name evidence="2" type="ORF">L21TH_1380</name>
</gene>
<proteinExistence type="predicted"/>
<evidence type="ECO:0000313" key="2">
    <source>
        <dbReference type="EMBL" id="EOD00562.1"/>
    </source>
</evidence>
<dbReference type="PATRIC" id="fig|1304284.3.peg.1350"/>
<dbReference type="Proteomes" id="UP000013378">
    <property type="component" value="Unassembled WGS sequence"/>
</dbReference>